<name>A0A7V3RFN8_9BACT</name>
<evidence type="ECO:0000256" key="1">
    <source>
        <dbReference type="SAM" id="Phobius"/>
    </source>
</evidence>
<keyword evidence="1" id="KW-0812">Transmembrane</keyword>
<sequence length="427" mass="49202">MRYNVVPLITLTVLSLFALFIALGTFTIALTGIDAVLWFYFILSLRTVKKLELSAKIFPSRVFTDDEVTCEVSLTNKSKFTLSSVEIQDFSSDGYIVSGDRNTFGSIDPGKSLSLKYSLKYRVRGEHTFYRVKIKSESSLRLFSIERYFDTERKVLVFPKILPIEKFKTILIEPVDGRKTDFKILEDSSHIVGVHEYSDEPFQRIHWKISAHTDQLMVKEYEYTGSSNVRIYIDYNLPREIYARNVWASMRKDYEEYASMAASGIVKYLFERGMPITLKVLGKEIIEITPQMVRDYIPYLDALAIAKGTDEPEDGLLLQNQLISDMYSMSKTTTVVIISMYLTDGIIPILLTAKSRAARLIVFVMPYGFRMPYDKKYDTYAILPGEIKRLRDQSIVLIENNVMIHVMMDNESVDEVIKRYERSLGTL</sequence>
<protein>
    <submittedName>
        <fullName evidence="2">DUF58 domain-containing protein</fullName>
    </submittedName>
</protein>
<evidence type="ECO:0000313" key="2">
    <source>
        <dbReference type="EMBL" id="HGE75808.1"/>
    </source>
</evidence>
<proteinExistence type="predicted"/>
<gene>
    <name evidence="2" type="ORF">ENX73_06775</name>
</gene>
<accession>A0A7V3RFN8</accession>
<organism evidence="2">
    <name type="scientific">Mesoaciditoga lauensis</name>
    <dbReference type="NCBI Taxonomy" id="1495039"/>
    <lineage>
        <taxon>Bacteria</taxon>
        <taxon>Thermotogati</taxon>
        <taxon>Thermotogota</taxon>
        <taxon>Thermotogae</taxon>
        <taxon>Mesoaciditogales</taxon>
        <taxon>Mesoaciditogaceae</taxon>
        <taxon>Mesoaciditoga</taxon>
    </lineage>
</organism>
<dbReference type="PANTHER" id="PTHR34351:SF1">
    <property type="entry name" value="SLR1927 PROTEIN"/>
    <property type="match status" value="1"/>
</dbReference>
<keyword evidence="1" id="KW-0472">Membrane</keyword>
<keyword evidence="1" id="KW-1133">Transmembrane helix</keyword>
<reference evidence="2" key="1">
    <citation type="journal article" date="2020" name="mSystems">
        <title>Genome- and Community-Level Interaction Insights into Carbon Utilization and Element Cycling Functions of Hydrothermarchaeota in Hydrothermal Sediment.</title>
        <authorList>
            <person name="Zhou Z."/>
            <person name="Liu Y."/>
            <person name="Xu W."/>
            <person name="Pan J."/>
            <person name="Luo Z.H."/>
            <person name="Li M."/>
        </authorList>
    </citation>
    <scope>NUCLEOTIDE SEQUENCE [LARGE SCALE GENOMIC DNA]</scope>
    <source>
        <strain evidence="2">SpSt-966</strain>
    </source>
</reference>
<dbReference type="PANTHER" id="PTHR34351">
    <property type="entry name" value="SLR1927 PROTEIN-RELATED"/>
    <property type="match status" value="1"/>
</dbReference>
<feature type="transmembrane region" description="Helical" evidence="1">
    <location>
        <begin position="12"/>
        <end position="43"/>
    </location>
</feature>
<dbReference type="EMBL" id="DTPE01000270">
    <property type="protein sequence ID" value="HGE75808.1"/>
    <property type="molecule type" value="Genomic_DNA"/>
</dbReference>
<comment type="caution">
    <text evidence="2">The sequence shown here is derived from an EMBL/GenBank/DDBJ whole genome shotgun (WGS) entry which is preliminary data.</text>
</comment>
<dbReference type="AlphaFoldDB" id="A0A7V3RFN8"/>